<proteinExistence type="predicted"/>
<dbReference type="EMBL" id="JAQQFN010000005">
    <property type="protein sequence ID" value="MFL9883230.1"/>
    <property type="molecule type" value="Genomic_DNA"/>
</dbReference>
<sequence length="406" mass="44625">MLPVMPARNDRQAITAIGGNMGVAKTEWMDAQERGWSAPDTYVCADCVDDPYIKTLIQDNASSNTCDYCGRQDTNGDMAAETEVVVKAIYDTVHTYYCEPASGGVPYDGGFIIDPIGISEVLDNLDFGGHPDFVDAVIGAEVNGDCFVPAADGYWGGSHRHQVLSGAWQLFSHTVKHETRFHFANTPREAESPYDIDIADVLPAIAEHLRPFICTIPAGVEVHRARIRHRGQTWQPTADQMGAPPKTLTTAGRMNPAGIPYLYTSLDKATARREIGVPARTSRTVFTAAFTLTRPLTVIDLTALPSIPSMFDLERKEEREKALFIHEFVETISVPVTKDGREHIDYVPSQVVCEYLAQVFDAGKNTKLAGLIYPSAVQSGGKNLVVFPEDRYLATYHGVQFVRAGR</sequence>
<dbReference type="InterPro" id="IPR014914">
    <property type="entry name" value="RES_dom"/>
</dbReference>
<dbReference type="InterPro" id="IPR041206">
    <property type="entry name" value="HEPN/RES_NTD1"/>
</dbReference>
<dbReference type="SMART" id="SM00953">
    <property type="entry name" value="RES"/>
    <property type="match status" value="1"/>
</dbReference>
<keyword evidence="3" id="KW-1185">Reference proteome</keyword>
<gene>
    <name evidence="2" type="ORF">PQR66_09350</name>
</gene>
<dbReference type="Proteomes" id="UP001629249">
    <property type="component" value="Unassembled WGS sequence"/>
</dbReference>
<evidence type="ECO:0000313" key="3">
    <source>
        <dbReference type="Proteomes" id="UP001629249"/>
    </source>
</evidence>
<comment type="caution">
    <text evidence="2">The sequence shown here is derived from an EMBL/GenBank/DDBJ whole genome shotgun (WGS) entry which is preliminary data.</text>
</comment>
<feature type="domain" description="RES" evidence="1">
    <location>
        <begin position="237"/>
        <end position="398"/>
    </location>
</feature>
<dbReference type="Pfam" id="PF08808">
    <property type="entry name" value="RES"/>
    <property type="match status" value="1"/>
</dbReference>
<accession>A0ABW8ZKV6</accession>
<name>A0ABW8ZKV6_9BURK</name>
<dbReference type="Pfam" id="PF18870">
    <property type="entry name" value="HEPN_RES_NTD1"/>
    <property type="match status" value="1"/>
</dbReference>
<dbReference type="RefSeq" id="WP_408326220.1">
    <property type="nucleotide sequence ID" value="NZ_JAQQFH010000002.1"/>
</dbReference>
<protein>
    <submittedName>
        <fullName evidence="2">RES domain-containing protein</fullName>
    </submittedName>
</protein>
<reference evidence="2 3" key="1">
    <citation type="journal article" date="2024" name="Chem. Sci.">
        <title>Discovery of megapolipeptins by genome mining of a Burkholderiales bacteria collection.</title>
        <authorList>
            <person name="Paulo B.S."/>
            <person name="Recchia M.J.J."/>
            <person name="Lee S."/>
            <person name="Fergusson C.H."/>
            <person name="Romanowski S.B."/>
            <person name="Hernandez A."/>
            <person name="Krull N."/>
            <person name="Liu D.Y."/>
            <person name="Cavanagh H."/>
            <person name="Bos A."/>
            <person name="Gray C.A."/>
            <person name="Murphy B.T."/>
            <person name="Linington R.G."/>
            <person name="Eustaquio A.S."/>
        </authorList>
    </citation>
    <scope>NUCLEOTIDE SEQUENCE [LARGE SCALE GENOMIC DNA]</scope>
    <source>
        <strain evidence="2 3">RL16-012-BIC-B</strain>
    </source>
</reference>
<evidence type="ECO:0000313" key="2">
    <source>
        <dbReference type="EMBL" id="MFL9883230.1"/>
    </source>
</evidence>
<evidence type="ECO:0000259" key="1">
    <source>
        <dbReference type="SMART" id="SM00953"/>
    </source>
</evidence>
<organism evidence="2 3">
    <name type="scientific">Paraburkholderia agricolaris</name>
    <dbReference type="NCBI Taxonomy" id="2152888"/>
    <lineage>
        <taxon>Bacteria</taxon>
        <taxon>Pseudomonadati</taxon>
        <taxon>Pseudomonadota</taxon>
        <taxon>Betaproteobacteria</taxon>
        <taxon>Burkholderiales</taxon>
        <taxon>Burkholderiaceae</taxon>
        <taxon>Paraburkholderia</taxon>
    </lineage>
</organism>